<dbReference type="GO" id="GO:0030313">
    <property type="term" value="C:cell envelope"/>
    <property type="evidence" value="ECO:0007669"/>
    <property type="project" value="UniProtKB-SubCell"/>
</dbReference>
<evidence type="ECO:0000256" key="1">
    <source>
        <dbReference type="ARBA" id="ARBA00004196"/>
    </source>
</evidence>
<dbReference type="Gene3D" id="2.40.420.20">
    <property type="match status" value="1"/>
</dbReference>
<keyword evidence="2 3" id="KW-0175">Coiled coil</keyword>
<evidence type="ECO:0000256" key="4">
    <source>
        <dbReference type="SAM" id="Phobius"/>
    </source>
</evidence>
<reference evidence="6 7" key="1">
    <citation type="submission" date="2018-10" db="EMBL/GenBank/DDBJ databases">
        <title>Genotypes and phenotypes of Enterococci isolated from broiler chickens.</title>
        <authorList>
            <person name="Muhammad A.R."/>
            <person name="Diarra M.S."/>
        </authorList>
    </citation>
    <scope>NUCLEOTIDE SEQUENCE [LARGE SCALE GENOMIC DNA]</scope>
    <source>
        <strain evidence="6 7">LIT2 A36'</strain>
    </source>
</reference>
<protein>
    <submittedName>
        <fullName evidence="6">Efflux RND transporter periplasmic adaptor subunit</fullName>
    </submittedName>
</protein>
<feature type="domain" description="YknX-like beta-barrel" evidence="5">
    <location>
        <begin position="251"/>
        <end position="332"/>
    </location>
</feature>
<evidence type="ECO:0000256" key="2">
    <source>
        <dbReference type="ARBA" id="ARBA00023054"/>
    </source>
</evidence>
<evidence type="ECO:0000259" key="5">
    <source>
        <dbReference type="Pfam" id="PF25990"/>
    </source>
</evidence>
<feature type="transmembrane region" description="Helical" evidence="4">
    <location>
        <begin position="12"/>
        <end position="32"/>
    </location>
</feature>
<comment type="subcellular location">
    <subcellularLocation>
        <location evidence="1">Cell envelope</location>
    </subcellularLocation>
</comment>
<dbReference type="InterPro" id="IPR058636">
    <property type="entry name" value="Beta-barrel_YknX"/>
</dbReference>
<dbReference type="PANTHER" id="PTHR32347:SF14">
    <property type="entry name" value="EFFLUX SYSTEM COMPONENT YKNX-RELATED"/>
    <property type="match status" value="1"/>
</dbReference>
<name>A0ABD7IVR3_ENTFL</name>
<dbReference type="AlphaFoldDB" id="A0ABD7IVR3"/>
<sequence length="407" mass="45190">MILKKLTKKQQISLTIIGCLVGVLLISATLIYKLNATEPKEEEAYQIIKLKKSDPLVLKGIVQPKTTSYLNFDQSLGKINTISVKNGQEINENDVVATYQNTTVEDQAEEQTQSLEKLNLAVTNAQINLDNATQKQQELENRLTIAKNEQATIVNKKMDDEMKKAEKTESDSKIETIQQALDSQKEAVLQAKQALDAANVDLSSANNTIEQTKKKITTTVTAPFKGIVYINDKGKVDATVPYATIVSPETVIKGSVTEYDYNKVKVGQPVTISQINEEKATDGIITEINALPEEMAVSPQNTSSTKNSTISTFSFIISPKEPIHYGYNVQISVPMNNLELAKKNTVKENNNEVFVFIYRDGKVVKQKIEVKEDNDKYVVKTGLKENDSIIENPDTSLKDGQKVTVKQ</sequence>
<comment type="caution">
    <text evidence="6">The sequence shown here is derived from an EMBL/GenBank/DDBJ whole genome shotgun (WGS) entry which is preliminary data.</text>
</comment>
<gene>
    <name evidence="6" type="ORF">EGW16_14045</name>
</gene>
<organism evidence="6 7">
    <name type="scientific">Enterococcus faecalis</name>
    <name type="common">Streptococcus faecalis</name>
    <dbReference type="NCBI Taxonomy" id="1351"/>
    <lineage>
        <taxon>Bacteria</taxon>
        <taxon>Bacillati</taxon>
        <taxon>Bacillota</taxon>
        <taxon>Bacilli</taxon>
        <taxon>Lactobacillales</taxon>
        <taxon>Enterococcaceae</taxon>
        <taxon>Enterococcus</taxon>
    </lineage>
</organism>
<dbReference type="PANTHER" id="PTHR32347">
    <property type="entry name" value="EFFLUX SYSTEM COMPONENT YKNX-RELATED"/>
    <property type="match status" value="1"/>
</dbReference>
<feature type="coiled-coil region" evidence="3">
    <location>
        <begin position="101"/>
        <end position="215"/>
    </location>
</feature>
<dbReference type="EMBL" id="RKMZ01000009">
    <property type="protein sequence ID" value="ROX30426.1"/>
    <property type="molecule type" value="Genomic_DNA"/>
</dbReference>
<evidence type="ECO:0000256" key="3">
    <source>
        <dbReference type="SAM" id="Coils"/>
    </source>
</evidence>
<dbReference type="Gene3D" id="1.20.1600.10">
    <property type="entry name" value="Outer membrane efflux proteins (OEP)"/>
    <property type="match status" value="1"/>
</dbReference>
<proteinExistence type="predicted"/>
<evidence type="ECO:0000313" key="7">
    <source>
        <dbReference type="Proteomes" id="UP000281488"/>
    </source>
</evidence>
<evidence type="ECO:0000313" key="6">
    <source>
        <dbReference type="EMBL" id="ROX30426.1"/>
    </source>
</evidence>
<dbReference type="InterPro" id="IPR050465">
    <property type="entry name" value="UPF0194_transport"/>
</dbReference>
<dbReference type="Pfam" id="PF25990">
    <property type="entry name" value="Beta-barrel_YknX"/>
    <property type="match status" value="1"/>
</dbReference>
<keyword evidence="4" id="KW-0472">Membrane</keyword>
<keyword evidence="4" id="KW-1133">Transmembrane helix</keyword>
<dbReference type="RefSeq" id="WP_029659325.1">
    <property type="nucleotide sequence ID" value="NZ_CP091901.1"/>
</dbReference>
<accession>A0ABD7IVR3</accession>
<dbReference type="Proteomes" id="UP000281488">
    <property type="component" value="Unassembled WGS sequence"/>
</dbReference>
<keyword evidence="4" id="KW-0812">Transmembrane</keyword>